<comment type="caution">
    <text evidence="9">The sequence shown here is derived from an EMBL/GenBank/DDBJ whole genome shotgun (WGS) entry which is preliminary data.</text>
</comment>
<comment type="similarity">
    <text evidence="3">Belongs to the class I fructose-bisphosphate aldolase family.</text>
</comment>
<evidence type="ECO:0000313" key="9">
    <source>
        <dbReference type="EMBL" id="OGI95177.1"/>
    </source>
</evidence>
<comment type="catalytic activity">
    <reaction evidence="1">
        <text>beta-D-fructose 1,6-bisphosphate = D-glyceraldehyde 3-phosphate + dihydroxyacetone phosphate</text>
        <dbReference type="Rhea" id="RHEA:14729"/>
        <dbReference type="ChEBI" id="CHEBI:32966"/>
        <dbReference type="ChEBI" id="CHEBI:57642"/>
        <dbReference type="ChEBI" id="CHEBI:59776"/>
        <dbReference type="EC" id="4.1.2.13"/>
    </reaction>
</comment>
<reference evidence="9 10" key="1">
    <citation type="journal article" date="2016" name="Nat. Commun.">
        <title>Thousands of microbial genomes shed light on interconnected biogeochemical processes in an aquifer system.</title>
        <authorList>
            <person name="Anantharaman K."/>
            <person name="Brown C.T."/>
            <person name="Hug L.A."/>
            <person name="Sharon I."/>
            <person name="Castelle C.J."/>
            <person name="Probst A.J."/>
            <person name="Thomas B.C."/>
            <person name="Singh A."/>
            <person name="Wilkins M.J."/>
            <person name="Karaoz U."/>
            <person name="Brodie E.L."/>
            <person name="Williams K.H."/>
            <person name="Hubbard S.S."/>
            <person name="Banfield J.F."/>
        </authorList>
    </citation>
    <scope>NUCLEOTIDE SEQUENCE [LARGE SCALE GENOMIC DNA]</scope>
</reference>
<sequence length="345" mass="38348">MNQEILIKTVQRLVEPGKGLLAIDESFKTCAGRFEKLGVPNTEETRREYRDLLITAPEIEKYVSGYILFDETIRQSTLTGESFVSILQGKGIEVGIKVDAGTVDFTGHPGEKVTDGLDGLEDRLKEYKKIGATFAKWRAVYTIGEHTPSEECMKANAEIFAKYATLCQENDIVPIVEPEVLMDGDHGMERSYEVTARNLEVVFDELKRALVFIPGMILKTSMVLPGKDGEVAVYNKEIAQNTVKCLKEKVPEVIGGIVFLSGGQKDEEATKNLNAMHNLGPLSWPLTFSYGRAIQNPALLAWAKNPNDVITAQKLLLQAAENNSLASIGKYEDLINRVRTSRHRE</sequence>
<dbReference type="PANTHER" id="PTHR11627">
    <property type="entry name" value="FRUCTOSE-BISPHOSPHATE ALDOLASE"/>
    <property type="match status" value="1"/>
</dbReference>
<dbReference type="Pfam" id="PF00274">
    <property type="entry name" value="Glycolytic"/>
    <property type="match status" value="1"/>
</dbReference>
<dbReference type="InterPro" id="IPR000741">
    <property type="entry name" value="FBA_I"/>
</dbReference>
<dbReference type="UniPathway" id="UPA00109">
    <property type="reaction ID" value="UER00183"/>
</dbReference>
<dbReference type="EC" id="4.1.2.13" evidence="4"/>
<dbReference type="Proteomes" id="UP000178104">
    <property type="component" value="Unassembled WGS sequence"/>
</dbReference>
<dbReference type="AlphaFoldDB" id="A0A1F6XLY4"/>
<evidence type="ECO:0000256" key="2">
    <source>
        <dbReference type="ARBA" id="ARBA00004714"/>
    </source>
</evidence>
<dbReference type="FunFam" id="3.20.20.70:FF:000140">
    <property type="entry name" value="Fructose-bisphosphate aldolase"/>
    <property type="match status" value="1"/>
</dbReference>
<keyword evidence="5" id="KW-0324">Glycolysis</keyword>
<evidence type="ECO:0000256" key="8">
    <source>
        <dbReference type="ARBA" id="ARBA00072515"/>
    </source>
</evidence>
<dbReference type="InterPro" id="IPR013785">
    <property type="entry name" value="Aldolase_TIM"/>
</dbReference>
<dbReference type="GO" id="GO:0004332">
    <property type="term" value="F:fructose-bisphosphate aldolase activity"/>
    <property type="evidence" value="ECO:0007669"/>
    <property type="project" value="UniProtKB-EC"/>
</dbReference>
<evidence type="ECO:0000256" key="5">
    <source>
        <dbReference type="ARBA" id="ARBA00023152"/>
    </source>
</evidence>
<dbReference type="SUPFAM" id="SSF51569">
    <property type="entry name" value="Aldolase"/>
    <property type="match status" value="1"/>
</dbReference>
<proteinExistence type="inferred from homology"/>
<evidence type="ECO:0000256" key="6">
    <source>
        <dbReference type="ARBA" id="ARBA00023239"/>
    </source>
</evidence>
<dbReference type="EMBL" id="MFVE01000006">
    <property type="protein sequence ID" value="OGI95177.1"/>
    <property type="molecule type" value="Genomic_DNA"/>
</dbReference>
<evidence type="ECO:0000313" key="10">
    <source>
        <dbReference type="Proteomes" id="UP000178104"/>
    </source>
</evidence>
<keyword evidence="6" id="KW-0456">Lyase</keyword>
<dbReference type="STRING" id="1801780.A2917_00795"/>
<evidence type="ECO:0000256" key="7">
    <source>
        <dbReference type="ARBA" id="ARBA00029799"/>
    </source>
</evidence>
<dbReference type="Gene3D" id="3.20.20.70">
    <property type="entry name" value="Aldolase class I"/>
    <property type="match status" value="1"/>
</dbReference>
<protein>
    <recommendedName>
        <fullName evidence="8">Probable fructose-bisphosphate aldolase class 1</fullName>
        <ecNumber evidence="4">4.1.2.13</ecNumber>
    </recommendedName>
    <alternativeName>
        <fullName evidence="7">Fructose-bisphosphate aldolase class I</fullName>
    </alternativeName>
</protein>
<evidence type="ECO:0000256" key="3">
    <source>
        <dbReference type="ARBA" id="ARBA00010387"/>
    </source>
</evidence>
<comment type="pathway">
    <text evidence="2">Carbohydrate degradation; glycolysis; D-glyceraldehyde 3-phosphate and glycerone phosphate from D-glucose: step 4/4.</text>
</comment>
<evidence type="ECO:0000256" key="4">
    <source>
        <dbReference type="ARBA" id="ARBA00013068"/>
    </source>
</evidence>
<organism evidence="9 10">
    <name type="scientific">Candidatus Nomurabacteria bacterium RIFCSPLOWO2_01_FULL_42_17</name>
    <dbReference type="NCBI Taxonomy" id="1801780"/>
    <lineage>
        <taxon>Bacteria</taxon>
        <taxon>Candidatus Nomuraibacteriota</taxon>
    </lineage>
</organism>
<dbReference type="NCBIfam" id="NF033379">
    <property type="entry name" value="FrucBisAld_I"/>
    <property type="match status" value="1"/>
</dbReference>
<gene>
    <name evidence="9" type="ORF">A2917_00795</name>
</gene>
<dbReference type="GO" id="GO:0006096">
    <property type="term" value="P:glycolytic process"/>
    <property type="evidence" value="ECO:0007669"/>
    <property type="project" value="UniProtKB-UniPathway"/>
</dbReference>
<accession>A0A1F6XLY4</accession>
<evidence type="ECO:0000256" key="1">
    <source>
        <dbReference type="ARBA" id="ARBA00000441"/>
    </source>
</evidence>
<name>A0A1F6XLY4_9BACT</name>